<keyword evidence="9" id="KW-0548">Nucleotidyltransferase</keyword>
<dbReference type="InterPro" id="IPR025724">
    <property type="entry name" value="GAG-pre-integrase_dom"/>
</dbReference>
<evidence type="ECO:0000313" key="10">
    <source>
        <dbReference type="Proteomes" id="UP000215914"/>
    </source>
</evidence>
<dbReference type="SMART" id="SM00343">
    <property type="entry name" value="ZnF_C2HC"/>
    <property type="match status" value="1"/>
</dbReference>
<dbReference type="Pfam" id="PF00098">
    <property type="entry name" value="zf-CCHC"/>
    <property type="match status" value="1"/>
</dbReference>
<feature type="region of interest" description="Disordered" evidence="6">
    <location>
        <begin position="723"/>
        <end position="754"/>
    </location>
</feature>
<dbReference type="PROSITE" id="PS50158">
    <property type="entry name" value="ZF_CCHC"/>
    <property type="match status" value="1"/>
</dbReference>
<dbReference type="PROSITE" id="PS50994">
    <property type="entry name" value="INTEGRASE"/>
    <property type="match status" value="1"/>
</dbReference>
<dbReference type="Pfam" id="PF14223">
    <property type="entry name" value="Retrotran_gag_2"/>
    <property type="match status" value="1"/>
</dbReference>
<dbReference type="Pfam" id="PF22936">
    <property type="entry name" value="Pol_BBD"/>
    <property type="match status" value="1"/>
</dbReference>
<dbReference type="Gramene" id="mRNA:HanXRQr2_Chr17g0831431">
    <property type="protein sequence ID" value="CDS:HanXRQr2_Chr17g0831431.1"/>
    <property type="gene ID" value="HanXRQr2_Chr17g0831431"/>
</dbReference>
<keyword evidence="9" id="KW-0808">Transferase</keyword>
<evidence type="ECO:0000256" key="1">
    <source>
        <dbReference type="ARBA" id="ARBA00022670"/>
    </source>
</evidence>
<feature type="domain" description="Integrase catalytic" evidence="8">
    <location>
        <begin position="455"/>
        <end position="631"/>
    </location>
</feature>
<dbReference type="Pfam" id="PF25597">
    <property type="entry name" value="SH3_retrovirus"/>
    <property type="match status" value="1"/>
</dbReference>
<sequence length="1297" mass="148276">MDWYRNLKIVLRAEKKAYVLEGPIPEAPAANTGAARRTWEKHVDDSQDVTCLMLAMMIPELQKNLENLGAYEMSEQLKNMFQQQARHERFEVMRSLITCRMQEGTSVSSHVLKMKSFVDQLERLNAPLSNELATDVILNSLPNSYHQFVMNYNMNGWERTIPELHHMLKTAETNIPTKGNPVLAIREGRITKKKQSKGKGKASKQDKGKGKKVATPKAKPHKDAKCFHCDEIGHWKRNCPKYLAELKLKKLQIGESSGIHVIDLFSFSSKSWVFDTGCGFHICNDLQGLKRIRKLKQGDLELHVGNGQNVAVKAVGEFILELPSGLFISLDNVFYVPSLTKNIISVSALREQGFNYAFDIVNGNISAFLNGVFYFEAKPHNGVYEIDTSNNRSNNMVCSLSSKRVKTSFNQTYRWHCRLGHININRMRKLQTAGILESTGQETYDLCECCLSGKMTKAPFTGTSERAKDLLGLIHTDVCGPFRTMSRNGERYFVTFTDDYSRYGYVYLMKFKHETFEKFKEFQNEVQNQLGKTIKALRSDRGGEYINQEFDEHLKKCGIISQLTPPGTPQLNGVSERRNRTLLDMVRSMMCRTNLPHSFWSYALETATRLVNIAPTKKVEKTPYEMWHGKPPKVSYLRIWGCNAYVTSESSDKLDPRGEKVVFIGYAYPVGYYFYNPAENRVFTKRRGTFLEDELMARGIGDNLVDLEEIREPQINQPIVESASQQNIVEPEPERIQESDVTLGVRRSTRDRHEPNRYSPDRYVLIIDQEEPSTYKAAISGNESEKWLEAMGVEMQSMYDNQVWDLVELPPECRTVGSKWVFKLKTDMDGNVQTYKARLVAKGFTQTQGVDYEETFSPVAMLKSIRILLAIAAYYDYEIWQMDVKTAFLNGHLTEDVYMEQPEGFVDPKNPKKVCKLNKSIYGLKQASRTWNLRFDQKIKQFGFIKNEDEPCVYKKASGSSITFLILYVDDILLIGNNIPMLQDVKSWLGKCFSMKDLGEAAYILGIKIYRDRSKRLLGLSQSTYIDKVIRRFSMQDSKKGLLPMASGTVLNSHQCPKLDKDKEDMKRVPYASAIGSIMYAMLCTRPDVSFALSLTSRYQQNPGKSHWIAVKNILKYLKRTKDMFLIFGGLEEELKVKCYTDASFQTDRDDSRSQTGYVFTLNGGAITWKSSKQSVVAQSTTESEYIAASEAAKEAVCMKKFIADLEVIPSIQKPIEIFCDNTGAIAQAKEPRSHHSTKHILRKFHYIREVLERGDIVVEKIDTDQNLADPFTKPIPQVRHEKHADCIGLRYARQWV</sequence>
<evidence type="ECO:0000313" key="9">
    <source>
        <dbReference type="EMBL" id="KAF5757832.1"/>
    </source>
</evidence>
<dbReference type="InterPro" id="IPR039537">
    <property type="entry name" value="Retrotran_Ty1/copia-like"/>
</dbReference>
<dbReference type="SUPFAM" id="SSF56672">
    <property type="entry name" value="DNA/RNA polymerases"/>
    <property type="match status" value="1"/>
</dbReference>
<dbReference type="Pfam" id="PF13976">
    <property type="entry name" value="gag_pre-integrs"/>
    <property type="match status" value="1"/>
</dbReference>
<feature type="region of interest" description="Disordered" evidence="6">
    <location>
        <begin position="187"/>
        <end position="219"/>
    </location>
</feature>
<keyword evidence="10" id="KW-1185">Reference proteome</keyword>
<evidence type="ECO:0000259" key="8">
    <source>
        <dbReference type="PROSITE" id="PS50994"/>
    </source>
</evidence>
<evidence type="ECO:0000256" key="2">
    <source>
        <dbReference type="ARBA" id="ARBA00022723"/>
    </source>
</evidence>
<reference evidence="9" key="1">
    <citation type="journal article" date="2017" name="Nature">
        <title>The sunflower genome provides insights into oil metabolism, flowering and Asterid evolution.</title>
        <authorList>
            <person name="Badouin H."/>
            <person name="Gouzy J."/>
            <person name="Grassa C.J."/>
            <person name="Murat F."/>
            <person name="Staton S.E."/>
            <person name="Cottret L."/>
            <person name="Lelandais-Briere C."/>
            <person name="Owens G.L."/>
            <person name="Carrere S."/>
            <person name="Mayjonade B."/>
            <person name="Legrand L."/>
            <person name="Gill N."/>
            <person name="Kane N.C."/>
            <person name="Bowers J.E."/>
            <person name="Hubner S."/>
            <person name="Bellec A."/>
            <person name="Berard A."/>
            <person name="Berges H."/>
            <person name="Blanchet N."/>
            <person name="Boniface M.C."/>
            <person name="Brunel D."/>
            <person name="Catrice O."/>
            <person name="Chaidir N."/>
            <person name="Claudel C."/>
            <person name="Donnadieu C."/>
            <person name="Faraut T."/>
            <person name="Fievet G."/>
            <person name="Helmstetter N."/>
            <person name="King M."/>
            <person name="Knapp S.J."/>
            <person name="Lai Z."/>
            <person name="Le Paslier M.C."/>
            <person name="Lippi Y."/>
            <person name="Lorenzon L."/>
            <person name="Mandel J.R."/>
            <person name="Marage G."/>
            <person name="Marchand G."/>
            <person name="Marquand E."/>
            <person name="Bret-Mestries E."/>
            <person name="Morien E."/>
            <person name="Nambeesan S."/>
            <person name="Nguyen T."/>
            <person name="Pegot-Espagnet P."/>
            <person name="Pouilly N."/>
            <person name="Raftis F."/>
            <person name="Sallet E."/>
            <person name="Schiex T."/>
            <person name="Thomas J."/>
            <person name="Vandecasteele C."/>
            <person name="Vares D."/>
            <person name="Vear F."/>
            <person name="Vautrin S."/>
            <person name="Crespi M."/>
            <person name="Mangin B."/>
            <person name="Burke J.M."/>
            <person name="Salse J."/>
            <person name="Munos S."/>
            <person name="Vincourt P."/>
            <person name="Rieseberg L.H."/>
            <person name="Langlade N.B."/>
        </authorList>
    </citation>
    <scope>NUCLEOTIDE SEQUENCE</scope>
    <source>
        <tissue evidence="9">Leaves</tissue>
    </source>
</reference>
<dbReference type="GO" id="GO:0015074">
    <property type="term" value="P:DNA integration"/>
    <property type="evidence" value="ECO:0007669"/>
    <property type="project" value="InterPro"/>
</dbReference>
<evidence type="ECO:0000256" key="4">
    <source>
        <dbReference type="ARBA" id="ARBA00022801"/>
    </source>
</evidence>
<keyword evidence="4" id="KW-0378">Hydrolase</keyword>
<dbReference type="InterPro" id="IPR054722">
    <property type="entry name" value="PolX-like_BBD"/>
</dbReference>
<proteinExistence type="predicted"/>
<dbReference type="InterPro" id="IPR013103">
    <property type="entry name" value="RVT_2"/>
</dbReference>
<dbReference type="EC" id="2.7.7.49" evidence="9"/>
<dbReference type="SUPFAM" id="SSF53098">
    <property type="entry name" value="Ribonuclease H-like"/>
    <property type="match status" value="1"/>
</dbReference>
<keyword evidence="5" id="KW-0862">Zinc</keyword>
<dbReference type="GO" id="GO:0006508">
    <property type="term" value="P:proteolysis"/>
    <property type="evidence" value="ECO:0007669"/>
    <property type="project" value="UniProtKB-KW"/>
</dbReference>
<dbReference type="InterPro" id="IPR057670">
    <property type="entry name" value="SH3_retrovirus"/>
</dbReference>
<dbReference type="GO" id="GO:0003676">
    <property type="term" value="F:nucleic acid binding"/>
    <property type="evidence" value="ECO:0007669"/>
    <property type="project" value="InterPro"/>
</dbReference>
<keyword evidence="9" id="KW-0695">RNA-directed DNA polymerase</keyword>
<feature type="domain" description="CCHC-type" evidence="7">
    <location>
        <begin position="225"/>
        <end position="241"/>
    </location>
</feature>
<dbReference type="EMBL" id="MNCJ02000332">
    <property type="protein sequence ID" value="KAF5757832.1"/>
    <property type="molecule type" value="Genomic_DNA"/>
</dbReference>
<dbReference type="Pfam" id="PF00665">
    <property type="entry name" value="rve"/>
    <property type="match status" value="1"/>
</dbReference>
<keyword evidence="5" id="KW-0863">Zinc-finger</keyword>
<reference evidence="9" key="2">
    <citation type="submission" date="2020-06" db="EMBL/GenBank/DDBJ databases">
        <title>Helianthus annuus Genome sequencing and assembly Release 2.</title>
        <authorList>
            <person name="Gouzy J."/>
            <person name="Langlade N."/>
            <person name="Munos S."/>
        </authorList>
    </citation>
    <scope>NUCLEOTIDE SEQUENCE</scope>
    <source>
        <tissue evidence="9">Leaves</tissue>
    </source>
</reference>
<name>A0A9K3DPD3_HELAN</name>
<keyword evidence="2" id="KW-0479">Metal-binding</keyword>
<evidence type="ECO:0000256" key="5">
    <source>
        <dbReference type="PROSITE-ProRule" id="PRU00047"/>
    </source>
</evidence>
<dbReference type="SUPFAM" id="SSF57756">
    <property type="entry name" value="Retrovirus zinc finger-like domains"/>
    <property type="match status" value="1"/>
</dbReference>
<protein>
    <submittedName>
        <fullName evidence="9">RNA-directed DNA polymerase</fullName>
        <ecNumber evidence="9">2.7.7.49</ecNumber>
    </submittedName>
</protein>
<dbReference type="GO" id="GO:0004190">
    <property type="term" value="F:aspartic-type endopeptidase activity"/>
    <property type="evidence" value="ECO:0007669"/>
    <property type="project" value="UniProtKB-KW"/>
</dbReference>
<feature type="compositionally biased region" description="Basic residues" evidence="6">
    <location>
        <begin position="209"/>
        <end position="219"/>
    </location>
</feature>
<evidence type="ECO:0000259" key="7">
    <source>
        <dbReference type="PROSITE" id="PS50158"/>
    </source>
</evidence>
<dbReference type="InterPro" id="IPR001584">
    <property type="entry name" value="Integrase_cat-core"/>
</dbReference>
<evidence type="ECO:0000256" key="6">
    <source>
        <dbReference type="SAM" id="MobiDB-lite"/>
    </source>
</evidence>
<gene>
    <name evidence="9" type="ORF">HanXRQr2_Chr17g0831431</name>
</gene>
<feature type="compositionally biased region" description="Basic residues" evidence="6">
    <location>
        <begin position="191"/>
        <end position="202"/>
    </location>
</feature>
<comment type="caution">
    <text evidence="9">The sequence shown here is derived from an EMBL/GenBank/DDBJ whole genome shotgun (WGS) entry which is preliminary data.</text>
</comment>
<dbReference type="GO" id="GO:0008270">
    <property type="term" value="F:zinc ion binding"/>
    <property type="evidence" value="ECO:0007669"/>
    <property type="project" value="UniProtKB-KW"/>
</dbReference>
<dbReference type="InterPro" id="IPR001878">
    <property type="entry name" value="Znf_CCHC"/>
</dbReference>
<dbReference type="InterPro" id="IPR036875">
    <property type="entry name" value="Znf_CCHC_sf"/>
</dbReference>
<dbReference type="InterPro" id="IPR036397">
    <property type="entry name" value="RNaseH_sf"/>
</dbReference>
<keyword evidence="3" id="KW-0064">Aspartyl protease</keyword>
<dbReference type="Gene3D" id="3.30.420.10">
    <property type="entry name" value="Ribonuclease H-like superfamily/Ribonuclease H"/>
    <property type="match status" value="2"/>
</dbReference>
<dbReference type="PANTHER" id="PTHR42648:SF27">
    <property type="entry name" value="RNA-DIRECTED DNA POLYMERASE"/>
    <property type="match status" value="1"/>
</dbReference>
<keyword evidence="1" id="KW-0645">Protease</keyword>
<dbReference type="InterPro" id="IPR043502">
    <property type="entry name" value="DNA/RNA_pol_sf"/>
</dbReference>
<evidence type="ECO:0000256" key="3">
    <source>
        <dbReference type="ARBA" id="ARBA00022750"/>
    </source>
</evidence>
<dbReference type="InterPro" id="IPR012337">
    <property type="entry name" value="RNaseH-like_sf"/>
</dbReference>
<dbReference type="CDD" id="cd09272">
    <property type="entry name" value="RNase_HI_RT_Ty1"/>
    <property type="match status" value="1"/>
</dbReference>
<accession>A0A9K3DPD3</accession>
<dbReference type="Pfam" id="PF07727">
    <property type="entry name" value="RVT_2"/>
    <property type="match status" value="1"/>
</dbReference>
<dbReference type="Gene3D" id="4.10.60.10">
    <property type="entry name" value="Zinc finger, CCHC-type"/>
    <property type="match status" value="1"/>
</dbReference>
<dbReference type="GO" id="GO:0003964">
    <property type="term" value="F:RNA-directed DNA polymerase activity"/>
    <property type="evidence" value="ECO:0007669"/>
    <property type="project" value="UniProtKB-KW"/>
</dbReference>
<dbReference type="PANTHER" id="PTHR42648">
    <property type="entry name" value="TRANSPOSASE, PUTATIVE-RELATED"/>
    <property type="match status" value="1"/>
</dbReference>
<dbReference type="Proteomes" id="UP000215914">
    <property type="component" value="Unassembled WGS sequence"/>
</dbReference>
<organism evidence="9 10">
    <name type="scientific">Helianthus annuus</name>
    <name type="common">Common sunflower</name>
    <dbReference type="NCBI Taxonomy" id="4232"/>
    <lineage>
        <taxon>Eukaryota</taxon>
        <taxon>Viridiplantae</taxon>
        <taxon>Streptophyta</taxon>
        <taxon>Embryophyta</taxon>
        <taxon>Tracheophyta</taxon>
        <taxon>Spermatophyta</taxon>
        <taxon>Magnoliopsida</taxon>
        <taxon>eudicotyledons</taxon>
        <taxon>Gunneridae</taxon>
        <taxon>Pentapetalae</taxon>
        <taxon>asterids</taxon>
        <taxon>campanulids</taxon>
        <taxon>Asterales</taxon>
        <taxon>Asteraceae</taxon>
        <taxon>Asteroideae</taxon>
        <taxon>Heliantheae alliance</taxon>
        <taxon>Heliantheae</taxon>
        <taxon>Helianthus</taxon>
    </lineage>
</organism>